<dbReference type="Pfam" id="PF24365">
    <property type="entry name" value="DUF7521"/>
    <property type="match status" value="1"/>
</dbReference>
<dbReference type="AlphaFoldDB" id="A0ABD5YZB8"/>
<feature type="transmembrane region" description="Helical" evidence="1">
    <location>
        <begin position="36"/>
        <end position="59"/>
    </location>
</feature>
<dbReference type="InterPro" id="IPR055943">
    <property type="entry name" value="DUF7521"/>
</dbReference>
<evidence type="ECO:0000313" key="3">
    <source>
        <dbReference type="Proteomes" id="UP001596417"/>
    </source>
</evidence>
<name>A0ABD5YZB8_9EURY</name>
<gene>
    <name evidence="2" type="ORF">ACFQL7_22625</name>
</gene>
<protein>
    <submittedName>
        <fullName evidence="2">Uncharacterized protein</fullName>
    </submittedName>
</protein>
<accession>A0ABD5YZB8</accession>
<feature type="transmembrane region" description="Helical" evidence="1">
    <location>
        <begin position="65"/>
        <end position="86"/>
    </location>
</feature>
<keyword evidence="3" id="KW-1185">Reference proteome</keyword>
<comment type="caution">
    <text evidence="2">The sequence shown here is derived from an EMBL/GenBank/DDBJ whole genome shotgun (WGS) entry which is preliminary data.</text>
</comment>
<proteinExistence type="predicted"/>
<evidence type="ECO:0000313" key="2">
    <source>
        <dbReference type="EMBL" id="MFC7192330.1"/>
    </source>
</evidence>
<keyword evidence="1" id="KW-0812">Transmembrane</keyword>
<evidence type="ECO:0000256" key="1">
    <source>
        <dbReference type="SAM" id="Phobius"/>
    </source>
</evidence>
<keyword evidence="1" id="KW-1133">Transmembrane helix</keyword>
<dbReference type="GeneID" id="76202009"/>
<organism evidence="2 3">
    <name type="scientific">Halocatena marina</name>
    <dbReference type="NCBI Taxonomy" id="2934937"/>
    <lineage>
        <taxon>Archaea</taxon>
        <taxon>Methanobacteriati</taxon>
        <taxon>Methanobacteriota</taxon>
        <taxon>Stenosarchaea group</taxon>
        <taxon>Halobacteria</taxon>
        <taxon>Halobacteriales</taxon>
        <taxon>Natronomonadaceae</taxon>
        <taxon>Halocatena</taxon>
    </lineage>
</organism>
<feature type="transmembrane region" description="Helical" evidence="1">
    <location>
        <begin position="6"/>
        <end position="24"/>
    </location>
</feature>
<dbReference type="RefSeq" id="WP_248910198.1">
    <property type="nucleotide sequence ID" value="NZ_CP109980.1"/>
</dbReference>
<sequence>MSTIVLIGKLLTVILGLLIAYRGYQGYQRTSSQPMLFISIGFVFISAGGALGCSIQKAINVAVPLASLLQPLLIGVGMVSILYSMYT</sequence>
<dbReference type="EMBL" id="JBHTAX010000004">
    <property type="protein sequence ID" value="MFC7192330.1"/>
    <property type="molecule type" value="Genomic_DNA"/>
</dbReference>
<dbReference type="Proteomes" id="UP001596417">
    <property type="component" value="Unassembled WGS sequence"/>
</dbReference>
<keyword evidence="1" id="KW-0472">Membrane</keyword>
<reference evidence="2 3" key="1">
    <citation type="journal article" date="2019" name="Int. J. Syst. Evol. Microbiol.">
        <title>The Global Catalogue of Microorganisms (GCM) 10K type strain sequencing project: providing services to taxonomists for standard genome sequencing and annotation.</title>
        <authorList>
            <consortium name="The Broad Institute Genomics Platform"/>
            <consortium name="The Broad Institute Genome Sequencing Center for Infectious Disease"/>
            <person name="Wu L."/>
            <person name="Ma J."/>
        </authorList>
    </citation>
    <scope>NUCLEOTIDE SEQUENCE [LARGE SCALE GENOMIC DNA]</scope>
    <source>
        <strain evidence="2 3">RDMS1</strain>
    </source>
</reference>